<proteinExistence type="predicted"/>
<dbReference type="Gene3D" id="3.90.1640.30">
    <property type="match status" value="1"/>
</dbReference>
<dbReference type="SUPFAM" id="SSF64182">
    <property type="entry name" value="DHH phosphoesterases"/>
    <property type="match status" value="1"/>
</dbReference>
<comment type="caution">
    <text evidence="2">The sequence shown here is derived from an EMBL/GenBank/DDBJ whole genome shotgun (WGS) entry which is preliminary data.</text>
</comment>
<dbReference type="Pfam" id="PF01368">
    <property type="entry name" value="DHH"/>
    <property type="match status" value="1"/>
</dbReference>
<dbReference type="InterPro" id="IPR001667">
    <property type="entry name" value="DDH_dom"/>
</dbReference>
<dbReference type="Proteomes" id="UP000284763">
    <property type="component" value="Unassembled WGS sequence"/>
</dbReference>
<dbReference type="InterPro" id="IPR051673">
    <property type="entry name" value="SSDNA_exonuclease_RecJ"/>
</dbReference>
<sequence>MTSDDEQIEKIVELAREGASLIKNQDFIRLISHNDSDGITSAAILIQALNRIEIPFHASIVSRLNESVVNDVNNSIKENDLVIFCDMGSGQPELIKQINTDVLVIDHHQPVGNSPSKVMVNPHMAGIEGSYYLSASGTTYLVCKELSSDNIDLAGLAITGAIGDKQLFESANATILKEAIENNVISIQKGLKVGSGEIGDVLENTLEPFLDITGDREKINKFLDFLNLSGDISELSY</sequence>
<evidence type="ECO:0000259" key="1">
    <source>
        <dbReference type="Pfam" id="PF01368"/>
    </source>
</evidence>
<dbReference type="PANTHER" id="PTHR30255:SF2">
    <property type="entry name" value="SINGLE-STRANDED-DNA-SPECIFIC EXONUCLEASE RECJ"/>
    <property type="match status" value="1"/>
</dbReference>
<dbReference type="GO" id="GO:0004527">
    <property type="term" value="F:exonuclease activity"/>
    <property type="evidence" value="ECO:0007669"/>
    <property type="project" value="UniProtKB-KW"/>
</dbReference>
<accession>A0A3R7VVD3</accession>
<evidence type="ECO:0000313" key="2">
    <source>
        <dbReference type="EMBL" id="RQD81189.1"/>
    </source>
</evidence>
<reference evidence="2 3" key="1">
    <citation type="submission" date="2018-08" db="EMBL/GenBank/DDBJ databases">
        <title>The metabolism and importance of syntrophic acetate oxidation coupled to methane or sulfide production in haloalkaline environments.</title>
        <authorList>
            <person name="Timmers P.H.A."/>
            <person name="Vavourakis C.D."/>
            <person name="Sorokin D.Y."/>
            <person name="Sinninghe Damste J.S."/>
            <person name="Muyzer G."/>
            <person name="Stams A.J.M."/>
            <person name="Plugge C.M."/>
        </authorList>
    </citation>
    <scope>NUCLEOTIDE SEQUENCE [LARGE SCALE GENOMIC DNA]</scope>
    <source>
        <strain evidence="2">MSAO_Arc3</strain>
    </source>
</reference>
<dbReference type="AlphaFoldDB" id="A0A3R7VVD3"/>
<dbReference type="PANTHER" id="PTHR30255">
    <property type="entry name" value="SINGLE-STRANDED-DNA-SPECIFIC EXONUCLEASE RECJ"/>
    <property type="match status" value="1"/>
</dbReference>
<name>A0A3R7VVD3_9EURY</name>
<evidence type="ECO:0000313" key="3">
    <source>
        <dbReference type="Proteomes" id="UP000284763"/>
    </source>
</evidence>
<feature type="non-terminal residue" evidence="2">
    <location>
        <position position="237"/>
    </location>
</feature>
<protein>
    <submittedName>
        <fullName evidence="2">DHH family phosphoesterase</fullName>
    </submittedName>
</protein>
<organism evidence="2 3">
    <name type="scientific">Methanosalsum natronophilum</name>
    <dbReference type="NCBI Taxonomy" id="768733"/>
    <lineage>
        <taxon>Archaea</taxon>
        <taxon>Methanobacteriati</taxon>
        <taxon>Methanobacteriota</taxon>
        <taxon>Stenosarchaea group</taxon>
        <taxon>Methanomicrobia</taxon>
        <taxon>Methanosarcinales</taxon>
        <taxon>Methanosarcinaceae</taxon>
        <taxon>Methanosalsum</taxon>
    </lineage>
</organism>
<gene>
    <name evidence="2" type="ORF">D5R95_08275</name>
</gene>
<feature type="domain" description="DDH" evidence="1">
    <location>
        <begin position="29"/>
        <end position="158"/>
    </location>
</feature>
<dbReference type="InterPro" id="IPR038763">
    <property type="entry name" value="DHH_sf"/>
</dbReference>
<dbReference type="EMBL" id="QZAB01000524">
    <property type="protein sequence ID" value="RQD81189.1"/>
    <property type="molecule type" value="Genomic_DNA"/>
</dbReference>